<keyword evidence="3" id="KW-0328">Glycosyltransferase</keyword>
<dbReference type="PANTHER" id="PTHR33908">
    <property type="entry name" value="MANNOSYLTRANSFERASE YKCB-RELATED"/>
    <property type="match status" value="1"/>
</dbReference>
<dbReference type="InterPro" id="IPR038731">
    <property type="entry name" value="RgtA/B/C-like"/>
</dbReference>
<evidence type="ECO:0000256" key="6">
    <source>
        <dbReference type="ARBA" id="ARBA00022989"/>
    </source>
</evidence>
<feature type="transmembrane region" description="Helical" evidence="8">
    <location>
        <begin position="311"/>
        <end position="329"/>
    </location>
</feature>
<dbReference type="AlphaFoldDB" id="A0A0A0M9I6"/>
<evidence type="ECO:0000313" key="10">
    <source>
        <dbReference type="EMBL" id="KGO99735.1"/>
    </source>
</evidence>
<accession>A0A0A0M9I6</accession>
<keyword evidence="11" id="KW-1185">Reference proteome</keyword>
<evidence type="ECO:0000256" key="1">
    <source>
        <dbReference type="ARBA" id="ARBA00004651"/>
    </source>
</evidence>
<dbReference type="GO" id="GO:0016763">
    <property type="term" value="F:pentosyltransferase activity"/>
    <property type="evidence" value="ECO:0007669"/>
    <property type="project" value="TreeGrafter"/>
</dbReference>
<keyword evidence="7 8" id="KW-0472">Membrane</keyword>
<evidence type="ECO:0000259" key="9">
    <source>
        <dbReference type="Pfam" id="PF13231"/>
    </source>
</evidence>
<evidence type="ECO:0000256" key="3">
    <source>
        <dbReference type="ARBA" id="ARBA00022676"/>
    </source>
</evidence>
<feature type="domain" description="Glycosyltransferase RgtA/B/C/D-like" evidence="9">
    <location>
        <begin position="70"/>
        <end position="193"/>
    </location>
</feature>
<feature type="transmembrane region" description="Helical" evidence="8">
    <location>
        <begin position="170"/>
        <end position="200"/>
    </location>
</feature>
<feature type="transmembrane region" description="Helical" evidence="8">
    <location>
        <begin position="277"/>
        <end position="299"/>
    </location>
</feature>
<proteinExistence type="predicted"/>
<dbReference type="GO" id="GO:0010041">
    <property type="term" value="P:response to iron(III) ion"/>
    <property type="evidence" value="ECO:0007669"/>
    <property type="project" value="TreeGrafter"/>
</dbReference>
<feature type="transmembrane region" description="Helical" evidence="8">
    <location>
        <begin position="431"/>
        <end position="454"/>
    </location>
</feature>
<evidence type="ECO:0000256" key="5">
    <source>
        <dbReference type="ARBA" id="ARBA00022692"/>
    </source>
</evidence>
<keyword evidence="5 8" id="KW-0812">Transmembrane</keyword>
<feature type="transmembrane region" description="Helical" evidence="8">
    <location>
        <begin position="336"/>
        <end position="354"/>
    </location>
</feature>
<organism evidence="10 11">
    <name type="scientific">Lysobacter defluvii IMMIB APB-9 = DSM 18482</name>
    <dbReference type="NCBI Taxonomy" id="1385515"/>
    <lineage>
        <taxon>Bacteria</taxon>
        <taxon>Pseudomonadati</taxon>
        <taxon>Pseudomonadota</taxon>
        <taxon>Gammaproteobacteria</taxon>
        <taxon>Lysobacterales</taxon>
        <taxon>Lysobacteraceae</taxon>
        <taxon>Novilysobacter</taxon>
    </lineage>
</organism>
<keyword evidence="2" id="KW-1003">Cell membrane</keyword>
<gene>
    <name evidence="10" type="ORF">N791_07730</name>
</gene>
<dbReference type="Pfam" id="PF13231">
    <property type="entry name" value="PMT_2"/>
    <property type="match status" value="1"/>
</dbReference>
<comment type="caution">
    <text evidence="10">The sequence shown here is derived from an EMBL/GenBank/DDBJ whole genome shotgun (WGS) entry which is preliminary data.</text>
</comment>
<evidence type="ECO:0000256" key="4">
    <source>
        <dbReference type="ARBA" id="ARBA00022679"/>
    </source>
</evidence>
<keyword evidence="4" id="KW-0808">Transferase</keyword>
<feature type="transmembrane region" description="Helical" evidence="8">
    <location>
        <begin position="89"/>
        <end position="108"/>
    </location>
</feature>
<keyword evidence="6 8" id="KW-1133">Transmembrane helix</keyword>
<name>A0A0A0M9I6_9GAMM</name>
<reference evidence="10 11" key="1">
    <citation type="submission" date="2013-08" db="EMBL/GenBank/DDBJ databases">
        <title>Genomic analysis of Lysobacter defluvii.</title>
        <authorList>
            <person name="Wang Q."/>
            <person name="Wang G."/>
        </authorList>
    </citation>
    <scope>NUCLEOTIDE SEQUENCE [LARGE SCALE GENOMIC DNA]</scope>
    <source>
        <strain evidence="10 11">IMMIB APB-9</strain>
    </source>
</reference>
<feature type="transmembrane region" description="Helical" evidence="8">
    <location>
        <begin position="142"/>
        <end position="163"/>
    </location>
</feature>
<feature type="transmembrane region" description="Helical" evidence="8">
    <location>
        <begin position="366"/>
        <end position="386"/>
    </location>
</feature>
<evidence type="ECO:0000313" key="11">
    <source>
        <dbReference type="Proteomes" id="UP000030003"/>
    </source>
</evidence>
<dbReference type="Proteomes" id="UP000030003">
    <property type="component" value="Unassembled WGS sequence"/>
</dbReference>
<dbReference type="GO" id="GO:0005886">
    <property type="term" value="C:plasma membrane"/>
    <property type="evidence" value="ECO:0007669"/>
    <property type="project" value="UniProtKB-SubCell"/>
</dbReference>
<evidence type="ECO:0000256" key="2">
    <source>
        <dbReference type="ARBA" id="ARBA00022475"/>
    </source>
</evidence>
<dbReference type="STRING" id="1385515.GCA_000423325_00308"/>
<sequence length="572" mass="62839">MRRRYMDFTRFRRAPVPWGLLILATIALGAGLGLRDPSPPDEPRFALAAKQMVESGQWLLPQRGSELYAHKPPMFMWLQAAAYSLVGNWRVAFLLPSLLAALGTLWLTWDLARRLWSQRVAGYAGFALLATLQFGLQAKRGQIDMVLVFWTTLSLWGIGRYLLSDRDRRALLVGAFAAGIGTVTKGVGFLPLLILLPWWYSQRAGGAGITSDASASTRRTWVWLPAAFLAGVAVWLLPMLVAVLGSDDPALHRYASEILFKQTGTRYVDAWHHVRPAWYYLQVIATLWLPGALLLPWLVPAWWRRIRRGDTKILSLVGWALVVLVFFSASPGKREVYLFPALPAVCIAAAPLLSGLLRRAGVRRVLLGYVAVLGVVLTGIGVSGALDAQWSARIALDRSLDAATMQTLLAWLLALGTALLVLAVWTRPSKAAAAAVCANLLVWTVYGAALAPALDASSSARQLMHDVRGRIGSEAELGLVAWREQHLLQAEGPVREFGFERDFQAQWRDGVAWMAGAPDRRWLFALEEVAVDCVDPAQLIALDRSSRRDWVLVPGTAYVPGCVVPMTDGASP</sequence>
<evidence type="ECO:0000256" key="8">
    <source>
        <dbReference type="SAM" id="Phobius"/>
    </source>
</evidence>
<feature type="transmembrane region" description="Helical" evidence="8">
    <location>
        <begin position="220"/>
        <end position="244"/>
    </location>
</feature>
<comment type="subcellular location">
    <subcellularLocation>
        <location evidence="1">Cell membrane</location>
        <topology evidence="1">Multi-pass membrane protein</topology>
    </subcellularLocation>
</comment>
<dbReference type="PANTHER" id="PTHR33908:SF3">
    <property type="entry name" value="UNDECAPRENYL PHOSPHATE-ALPHA-4-AMINO-4-DEOXY-L-ARABINOSE ARABINOSYL TRANSFERASE"/>
    <property type="match status" value="1"/>
</dbReference>
<dbReference type="EMBL" id="AVBH01000005">
    <property type="protein sequence ID" value="KGO99735.1"/>
    <property type="molecule type" value="Genomic_DNA"/>
</dbReference>
<protein>
    <submittedName>
        <fullName evidence="10">Membrane protein</fullName>
    </submittedName>
</protein>
<dbReference type="eggNOG" id="COG1807">
    <property type="taxonomic scope" value="Bacteria"/>
</dbReference>
<dbReference type="InterPro" id="IPR050297">
    <property type="entry name" value="LipidA_mod_glycosyltrf_83"/>
</dbReference>
<dbReference type="GO" id="GO:0009103">
    <property type="term" value="P:lipopolysaccharide biosynthetic process"/>
    <property type="evidence" value="ECO:0007669"/>
    <property type="project" value="TreeGrafter"/>
</dbReference>
<feature type="transmembrane region" description="Helical" evidence="8">
    <location>
        <begin position="407"/>
        <end position="425"/>
    </location>
</feature>
<evidence type="ECO:0000256" key="7">
    <source>
        <dbReference type="ARBA" id="ARBA00023136"/>
    </source>
</evidence>